<evidence type="ECO:0000256" key="3">
    <source>
        <dbReference type="HAMAP-Rule" id="MF_00360"/>
    </source>
</evidence>
<protein>
    <recommendedName>
        <fullName evidence="2 3">Small ribosomal subunit protein bS6</fullName>
    </recommendedName>
</protein>
<evidence type="ECO:0000313" key="4">
    <source>
        <dbReference type="EMBL" id="PIS38838.1"/>
    </source>
</evidence>
<keyword evidence="3" id="KW-0687">Ribonucleoprotein</keyword>
<keyword evidence="3" id="KW-0689">Ribosomal protein</keyword>
<sequence length="141" mass="16379">MKNYEISILVSPDLSEEEINLFREKAISFITAEAGNLIEAKGTKRLRLGQPVKKKREAYLLTFIFSLEGEKLKLLEEKLKAEPTVLRYLMAVKKPVRELVIKVRPLVPREIPSEIPQKTPRIEKKVELKEIEEKLEEILNQ</sequence>
<dbReference type="InterPro" id="IPR014717">
    <property type="entry name" value="Transl_elong_EF1B/ribsomal_bS6"/>
</dbReference>
<organism evidence="4 5">
    <name type="scientific">Candidatus Nealsonbacteria bacterium CG08_land_8_20_14_0_20_43_11</name>
    <dbReference type="NCBI Taxonomy" id="1974706"/>
    <lineage>
        <taxon>Bacteria</taxon>
        <taxon>Candidatus Nealsoniibacteriota</taxon>
    </lineage>
</organism>
<accession>A0A2M6T0S1</accession>
<keyword evidence="3" id="KW-0694">RNA-binding</keyword>
<dbReference type="SUPFAM" id="SSF54995">
    <property type="entry name" value="Ribosomal protein S6"/>
    <property type="match status" value="1"/>
</dbReference>
<keyword evidence="3" id="KW-0699">rRNA-binding</keyword>
<dbReference type="Gene3D" id="3.30.70.60">
    <property type="match status" value="1"/>
</dbReference>
<dbReference type="Pfam" id="PF01250">
    <property type="entry name" value="Ribosomal_S6"/>
    <property type="match status" value="1"/>
</dbReference>
<dbReference type="GO" id="GO:1990904">
    <property type="term" value="C:ribonucleoprotein complex"/>
    <property type="evidence" value="ECO:0007669"/>
    <property type="project" value="UniProtKB-KW"/>
</dbReference>
<evidence type="ECO:0000256" key="2">
    <source>
        <dbReference type="ARBA" id="ARBA00035294"/>
    </source>
</evidence>
<dbReference type="AlphaFoldDB" id="A0A2M6T0S1"/>
<dbReference type="GO" id="GO:0003735">
    <property type="term" value="F:structural constituent of ribosome"/>
    <property type="evidence" value="ECO:0007669"/>
    <property type="project" value="InterPro"/>
</dbReference>
<evidence type="ECO:0000256" key="1">
    <source>
        <dbReference type="ARBA" id="ARBA00009512"/>
    </source>
</evidence>
<dbReference type="GO" id="GO:0006412">
    <property type="term" value="P:translation"/>
    <property type="evidence" value="ECO:0007669"/>
    <property type="project" value="UniProtKB-UniRule"/>
</dbReference>
<comment type="caution">
    <text evidence="4">The sequence shown here is derived from an EMBL/GenBank/DDBJ whole genome shotgun (WGS) entry which is preliminary data.</text>
</comment>
<name>A0A2M6T0S1_9BACT</name>
<dbReference type="EMBL" id="PEYE01000028">
    <property type="protein sequence ID" value="PIS38838.1"/>
    <property type="molecule type" value="Genomic_DNA"/>
</dbReference>
<dbReference type="HAMAP" id="MF_00360">
    <property type="entry name" value="Ribosomal_bS6"/>
    <property type="match status" value="1"/>
</dbReference>
<comment type="function">
    <text evidence="3">Binds together with bS18 to 16S ribosomal RNA.</text>
</comment>
<dbReference type="InterPro" id="IPR000529">
    <property type="entry name" value="Ribosomal_bS6"/>
</dbReference>
<dbReference type="InterPro" id="IPR020814">
    <property type="entry name" value="Ribosomal_S6_plastid/chlpt"/>
</dbReference>
<gene>
    <name evidence="3" type="primary">rpsF</name>
    <name evidence="4" type="ORF">COT34_01670</name>
</gene>
<evidence type="ECO:0000313" key="5">
    <source>
        <dbReference type="Proteomes" id="UP000229390"/>
    </source>
</evidence>
<dbReference type="Proteomes" id="UP000229390">
    <property type="component" value="Unassembled WGS sequence"/>
</dbReference>
<comment type="similarity">
    <text evidence="1 3">Belongs to the bacterial ribosomal protein bS6 family.</text>
</comment>
<reference evidence="5" key="1">
    <citation type="submission" date="2017-09" db="EMBL/GenBank/DDBJ databases">
        <title>Depth-based differentiation of microbial function through sediment-hosted aquifers and enrichment of novel symbionts in the deep terrestrial subsurface.</title>
        <authorList>
            <person name="Probst A.J."/>
            <person name="Ladd B."/>
            <person name="Jarett J.K."/>
            <person name="Geller-Mcgrath D.E."/>
            <person name="Sieber C.M.K."/>
            <person name="Emerson J.B."/>
            <person name="Anantharaman K."/>
            <person name="Thomas B.C."/>
            <person name="Malmstrom R."/>
            <person name="Stieglmeier M."/>
            <person name="Klingl A."/>
            <person name="Woyke T."/>
            <person name="Ryan C.M."/>
            <person name="Banfield J.F."/>
        </authorList>
    </citation>
    <scope>NUCLEOTIDE SEQUENCE [LARGE SCALE GENOMIC DNA]</scope>
</reference>
<dbReference type="GO" id="GO:0019843">
    <property type="term" value="F:rRNA binding"/>
    <property type="evidence" value="ECO:0007669"/>
    <property type="project" value="UniProtKB-UniRule"/>
</dbReference>
<proteinExistence type="inferred from homology"/>
<dbReference type="InterPro" id="IPR035980">
    <property type="entry name" value="Ribosomal_bS6_sf"/>
</dbReference>
<dbReference type="GO" id="GO:0005840">
    <property type="term" value="C:ribosome"/>
    <property type="evidence" value="ECO:0007669"/>
    <property type="project" value="UniProtKB-KW"/>
</dbReference>